<feature type="transmembrane region" description="Helical" evidence="1">
    <location>
        <begin position="95"/>
        <end position="122"/>
    </location>
</feature>
<protein>
    <submittedName>
        <fullName evidence="2">Uncharacterized protein</fullName>
    </submittedName>
</protein>
<proteinExistence type="predicted"/>
<dbReference type="Proteomes" id="UP000499080">
    <property type="component" value="Unassembled WGS sequence"/>
</dbReference>
<comment type="caution">
    <text evidence="2">The sequence shown here is derived from an EMBL/GenBank/DDBJ whole genome shotgun (WGS) entry which is preliminary data.</text>
</comment>
<name>A0A4Y2MHF3_ARAVE</name>
<dbReference type="EMBL" id="BGPR01007402">
    <property type="protein sequence ID" value="GBN26578.1"/>
    <property type="molecule type" value="Genomic_DNA"/>
</dbReference>
<reference evidence="2 3" key="1">
    <citation type="journal article" date="2019" name="Sci. Rep.">
        <title>Orb-weaving spider Araneus ventricosus genome elucidates the spidroin gene catalogue.</title>
        <authorList>
            <person name="Kono N."/>
            <person name="Nakamura H."/>
            <person name="Ohtoshi R."/>
            <person name="Moran D.A.P."/>
            <person name="Shinohara A."/>
            <person name="Yoshida Y."/>
            <person name="Fujiwara M."/>
            <person name="Mori M."/>
            <person name="Tomita M."/>
            <person name="Arakawa K."/>
        </authorList>
    </citation>
    <scope>NUCLEOTIDE SEQUENCE [LARGE SCALE GENOMIC DNA]</scope>
</reference>
<evidence type="ECO:0000313" key="2">
    <source>
        <dbReference type="EMBL" id="GBN26578.1"/>
    </source>
</evidence>
<keyword evidence="1" id="KW-0812">Transmembrane</keyword>
<keyword evidence="3" id="KW-1185">Reference proteome</keyword>
<organism evidence="2 3">
    <name type="scientific">Araneus ventricosus</name>
    <name type="common">Orbweaver spider</name>
    <name type="synonym">Epeira ventricosa</name>
    <dbReference type="NCBI Taxonomy" id="182803"/>
    <lineage>
        <taxon>Eukaryota</taxon>
        <taxon>Metazoa</taxon>
        <taxon>Ecdysozoa</taxon>
        <taxon>Arthropoda</taxon>
        <taxon>Chelicerata</taxon>
        <taxon>Arachnida</taxon>
        <taxon>Araneae</taxon>
        <taxon>Araneomorphae</taxon>
        <taxon>Entelegynae</taxon>
        <taxon>Araneoidea</taxon>
        <taxon>Araneidae</taxon>
        <taxon>Araneus</taxon>
    </lineage>
</organism>
<gene>
    <name evidence="2" type="ORF">AVEN_177577_1</name>
</gene>
<sequence length="134" mass="14899">MHGGAVCAVANAYIYITCGWQFIVNSRRAYDDGSFFAVYCSVPGFVFLIPGGRCAYCRRVFLYGEQDAGCEQTDNETLLFQTVVWRLRADGANTAVTAAVLLFFKPAAELVVLICAICVWIWRRGRHFTAHNAS</sequence>
<evidence type="ECO:0000256" key="1">
    <source>
        <dbReference type="SAM" id="Phobius"/>
    </source>
</evidence>
<keyword evidence="1" id="KW-1133">Transmembrane helix</keyword>
<keyword evidence="1" id="KW-0472">Membrane</keyword>
<evidence type="ECO:0000313" key="3">
    <source>
        <dbReference type="Proteomes" id="UP000499080"/>
    </source>
</evidence>
<dbReference type="AlphaFoldDB" id="A0A4Y2MHF3"/>
<accession>A0A4Y2MHF3</accession>